<dbReference type="InterPro" id="IPR028357">
    <property type="entry name" value="UDPglc_DH_bac"/>
</dbReference>
<dbReference type="Pfam" id="PF03720">
    <property type="entry name" value="UDPG_MGDP_dh_C"/>
    <property type="match status" value="1"/>
</dbReference>
<sequence>MKVTVIGTGYVGLTTGASLAYLNHEVTCVDTDDRKVEQLSQGIMPFYEPGLHELIHMRPDHIRFTSSAWEAVMDADVVFFAVGTPANEDGSPNLTFLFSAVEETIGYLRMKSKPTVLINKSTVPVGTGDQIDRKVKEAGLANRVMVVSNPEFLRQGRALFDTFYPERIVVGGEQAASDVLETLYAAVLNQSFESPLLTGRPDGYSLPDYIRVDRRSAELAKYAANAFLAMKISFINEIANVCDRVGADVRQVAGIIGADPRIGPSFLQAGIGYGGSCFPKDTRALQFIADTNGYDFKLLSAVIEVNQSQKFIMIHKLYEQLGELAGKQIAVLGLSFKPGTDDLREAPSIPLIRTLVAAGAKVRVHDPVAMRKAAALLPDSVHFAGGILEALSQADAALLITEWPEYTSMDIGKLKSVMRRPLVIDGRNALNVSEHDELEYIGIGIGMKGTAGYVYANE</sequence>
<keyword evidence="1 3" id="KW-0560">Oxidoreductase</keyword>
<feature type="domain" description="UDP-glucose/GDP-mannose dehydrogenase C-terminal" evidence="4">
    <location>
        <begin position="330"/>
        <end position="432"/>
    </location>
</feature>
<dbReference type="Pfam" id="PF03721">
    <property type="entry name" value="UDPG_MGDP_dh_N"/>
    <property type="match status" value="1"/>
</dbReference>
<evidence type="ECO:0000256" key="2">
    <source>
        <dbReference type="ARBA" id="ARBA00023027"/>
    </source>
</evidence>
<dbReference type="Pfam" id="PF00984">
    <property type="entry name" value="UDPG_MGDP_dh"/>
    <property type="match status" value="1"/>
</dbReference>
<comment type="similarity">
    <text evidence="3">Belongs to the UDP-glucose/GDP-mannose dehydrogenase family.</text>
</comment>
<accession>A0ABM8VFE8</accession>
<dbReference type="InterPro" id="IPR014026">
    <property type="entry name" value="UDP-Glc/GDP-Man_DH_dimer"/>
</dbReference>
<evidence type="ECO:0000313" key="5">
    <source>
        <dbReference type="EMBL" id="CAG7632495.1"/>
    </source>
</evidence>
<dbReference type="PANTHER" id="PTHR43750">
    <property type="entry name" value="UDP-GLUCOSE 6-DEHYDROGENASE TUAD"/>
    <property type="match status" value="1"/>
</dbReference>
<dbReference type="Proteomes" id="UP000730618">
    <property type="component" value="Unassembled WGS sequence"/>
</dbReference>
<organism evidence="5 6">
    <name type="scientific">Paenibacillus allorhizosphaerae</name>
    <dbReference type="NCBI Taxonomy" id="2849866"/>
    <lineage>
        <taxon>Bacteria</taxon>
        <taxon>Bacillati</taxon>
        <taxon>Bacillota</taxon>
        <taxon>Bacilli</taxon>
        <taxon>Bacillales</taxon>
        <taxon>Paenibacillaceae</taxon>
        <taxon>Paenibacillus</taxon>
    </lineage>
</organism>
<dbReference type="InterPro" id="IPR014027">
    <property type="entry name" value="UDP-Glc/GDP-Man_DH_C"/>
</dbReference>
<comment type="catalytic activity">
    <reaction evidence="3">
        <text>UDP-alpha-D-glucose + 2 NAD(+) + H2O = UDP-alpha-D-glucuronate + 2 NADH + 3 H(+)</text>
        <dbReference type="Rhea" id="RHEA:23596"/>
        <dbReference type="ChEBI" id="CHEBI:15377"/>
        <dbReference type="ChEBI" id="CHEBI:15378"/>
        <dbReference type="ChEBI" id="CHEBI:57540"/>
        <dbReference type="ChEBI" id="CHEBI:57945"/>
        <dbReference type="ChEBI" id="CHEBI:58052"/>
        <dbReference type="ChEBI" id="CHEBI:58885"/>
        <dbReference type="EC" id="1.1.1.22"/>
    </reaction>
</comment>
<dbReference type="PIRSF" id="PIRSF000124">
    <property type="entry name" value="UDPglc_GDPman_dh"/>
    <property type="match status" value="1"/>
</dbReference>
<dbReference type="EC" id="1.1.1.22" evidence="3"/>
<evidence type="ECO:0000259" key="4">
    <source>
        <dbReference type="SMART" id="SM00984"/>
    </source>
</evidence>
<gene>
    <name evidence="5" type="primary">ywqF_1</name>
    <name evidence="5" type="ORF">PAECIP111802_01851</name>
</gene>
<keyword evidence="2 3" id="KW-0520">NAD</keyword>
<protein>
    <recommendedName>
        <fullName evidence="3">UDP-glucose 6-dehydrogenase</fullName>
        <ecNumber evidence="3">1.1.1.22</ecNumber>
    </recommendedName>
</protein>
<dbReference type="RefSeq" id="WP_218098184.1">
    <property type="nucleotide sequence ID" value="NZ_CAJVCE010000004.1"/>
</dbReference>
<comment type="caution">
    <text evidence="5">The sequence shown here is derived from an EMBL/GenBank/DDBJ whole genome shotgun (WGS) entry which is preliminary data.</text>
</comment>
<dbReference type="InterPro" id="IPR001732">
    <property type="entry name" value="UDP-Glc/GDP-Man_DH_N"/>
</dbReference>
<evidence type="ECO:0000256" key="1">
    <source>
        <dbReference type="ARBA" id="ARBA00023002"/>
    </source>
</evidence>
<evidence type="ECO:0000256" key="3">
    <source>
        <dbReference type="PIRNR" id="PIRNR000124"/>
    </source>
</evidence>
<keyword evidence="6" id="KW-1185">Reference proteome</keyword>
<reference evidence="5 6" key="1">
    <citation type="submission" date="2021-06" db="EMBL/GenBank/DDBJ databases">
        <authorList>
            <person name="Criscuolo A."/>
        </authorList>
    </citation>
    <scope>NUCLEOTIDE SEQUENCE [LARGE SCALE GENOMIC DNA]</scope>
    <source>
        <strain evidence="6">CIP 111802</strain>
    </source>
</reference>
<dbReference type="PIRSF" id="PIRSF500134">
    <property type="entry name" value="UDPglc_DH_bac"/>
    <property type="match status" value="1"/>
</dbReference>
<dbReference type="EMBL" id="CAJVCE010000004">
    <property type="protein sequence ID" value="CAG7632495.1"/>
    <property type="molecule type" value="Genomic_DNA"/>
</dbReference>
<dbReference type="GO" id="GO:0003979">
    <property type="term" value="F:UDP-glucose 6-dehydrogenase activity"/>
    <property type="evidence" value="ECO:0007669"/>
    <property type="project" value="UniProtKB-EC"/>
</dbReference>
<evidence type="ECO:0000313" key="6">
    <source>
        <dbReference type="Proteomes" id="UP000730618"/>
    </source>
</evidence>
<dbReference type="SMART" id="SM00984">
    <property type="entry name" value="UDPG_MGDP_dh_C"/>
    <property type="match status" value="1"/>
</dbReference>
<proteinExistence type="inferred from homology"/>
<dbReference type="NCBIfam" id="TIGR03026">
    <property type="entry name" value="NDP-sugDHase"/>
    <property type="match status" value="1"/>
</dbReference>
<dbReference type="PANTHER" id="PTHR43750:SF3">
    <property type="entry name" value="UDP-GLUCOSE 6-DEHYDROGENASE TUAD"/>
    <property type="match status" value="1"/>
</dbReference>
<dbReference type="InterPro" id="IPR017476">
    <property type="entry name" value="UDP-Glc/GDP-Man"/>
</dbReference>
<name>A0ABM8VFE8_9BACL</name>